<dbReference type="InterPro" id="IPR025110">
    <property type="entry name" value="AMP-bd_C"/>
</dbReference>
<proteinExistence type="inferred from homology"/>
<dbReference type="Gene3D" id="3.40.50.12780">
    <property type="entry name" value="N-terminal domain of ligase-like"/>
    <property type="match status" value="1"/>
</dbReference>
<sequence length="532" mass="55423">MMMTAVDMTIPQVLDAQAERFPEREFVRIVGKDEVLTFRGLAEESKGFARALAARGVGPGDRVAVAAENGREWLVAFFGVLRLRAIAVTINPLYREGELMHMLASTGTKAVVSSARSGEYSLAGFYAEAELPELETVVLIGEDSDLRPGQVSFEQVCSTGAGLLAPAEPPAPAEGAEGGSAGDAAVILFTSGTTGRAKGAVLTHASLLASAAAQVEEFGFGEEDRLLGIMPLNHVGGLTCTVLSGLLAGTVIEMLPRFHPTVVADLLVAGRLSVMVGVPTMHIMVLQDERLKVARLSAVRLCVIGGSNVESAVAAALAERFPNARLANLYGLSETSGACVISPAGVSHEELSASIGAPIGAFRAQVADELGRPLPAGSPGELQISGGCVFQGYWGLPEATAETLTPDGWLSTGDIAVMSESGRISLRGRSKEMYVRGGYNVYPAEVENVISAVPGVGMVAVVGTTDEKYGATGRAYVQRAGNRPGPDGVNEEEILAACRTALAEYKVPDSVVFVESLPLTPSGKIRKTDLGG</sequence>
<feature type="domain" description="AMP-binding enzyme C-terminal" evidence="4">
    <location>
        <begin position="445"/>
        <end position="524"/>
    </location>
</feature>
<dbReference type="Pfam" id="PF00501">
    <property type="entry name" value="AMP-binding"/>
    <property type="match status" value="1"/>
</dbReference>
<dbReference type="InterPro" id="IPR042099">
    <property type="entry name" value="ANL_N_sf"/>
</dbReference>
<accession>A0ABN2WZR7</accession>
<dbReference type="PROSITE" id="PS00455">
    <property type="entry name" value="AMP_BINDING"/>
    <property type="match status" value="1"/>
</dbReference>
<dbReference type="InterPro" id="IPR020845">
    <property type="entry name" value="AMP-binding_CS"/>
</dbReference>
<name>A0ABN2WZR7_9MICO</name>
<evidence type="ECO:0000259" key="4">
    <source>
        <dbReference type="Pfam" id="PF13193"/>
    </source>
</evidence>
<dbReference type="GO" id="GO:0016874">
    <property type="term" value="F:ligase activity"/>
    <property type="evidence" value="ECO:0007669"/>
    <property type="project" value="UniProtKB-KW"/>
</dbReference>
<evidence type="ECO:0000259" key="3">
    <source>
        <dbReference type="Pfam" id="PF00501"/>
    </source>
</evidence>
<dbReference type="PANTHER" id="PTHR43201:SF5">
    <property type="entry name" value="MEDIUM-CHAIN ACYL-COA LIGASE ACSF2, MITOCHONDRIAL"/>
    <property type="match status" value="1"/>
</dbReference>
<dbReference type="PANTHER" id="PTHR43201">
    <property type="entry name" value="ACYL-COA SYNTHETASE"/>
    <property type="match status" value="1"/>
</dbReference>
<comment type="caution">
    <text evidence="5">The sequence shown here is derived from an EMBL/GenBank/DDBJ whole genome shotgun (WGS) entry which is preliminary data.</text>
</comment>
<evidence type="ECO:0000313" key="6">
    <source>
        <dbReference type="Proteomes" id="UP001500984"/>
    </source>
</evidence>
<dbReference type="SUPFAM" id="SSF56801">
    <property type="entry name" value="Acetyl-CoA synthetase-like"/>
    <property type="match status" value="1"/>
</dbReference>
<keyword evidence="2 5" id="KW-0436">Ligase</keyword>
<comment type="similarity">
    <text evidence="1">Belongs to the ATP-dependent AMP-binding enzyme family.</text>
</comment>
<protein>
    <submittedName>
        <fullName evidence="5">Long-chain-fatty-acid--CoA ligase LcfB</fullName>
    </submittedName>
</protein>
<dbReference type="Proteomes" id="UP001500984">
    <property type="component" value="Unassembled WGS sequence"/>
</dbReference>
<gene>
    <name evidence="5" type="primary">lcfB</name>
    <name evidence="5" type="ORF">GCM10009823_24910</name>
</gene>
<organism evidence="5 6">
    <name type="scientific">Brevibacterium salitolerans</name>
    <dbReference type="NCBI Taxonomy" id="1403566"/>
    <lineage>
        <taxon>Bacteria</taxon>
        <taxon>Bacillati</taxon>
        <taxon>Actinomycetota</taxon>
        <taxon>Actinomycetes</taxon>
        <taxon>Micrococcales</taxon>
        <taxon>Brevibacteriaceae</taxon>
        <taxon>Brevibacterium</taxon>
    </lineage>
</organism>
<dbReference type="Pfam" id="PF13193">
    <property type="entry name" value="AMP-binding_C"/>
    <property type="match status" value="1"/>
</dbReference>
<feature type="domain" description="AMP-dependent synthetase/ligase" evidence="3">
    <location>
        <begin position="15"/>
        <end position="394"/>
    </location>
</feature>
<dbReference type="InterPro" id="IPR000873">
    <property type="entry name" value="AMP-dep_synth/lig_dom"/>
</dbReference>
<evidence type="ECO:0000256" key="1">
    <source>
        <dbReference type="ARBA" id="ARBA00006432"/>
    </source>
</evidence>
<evidence type="ECO:0000256" key="2">
    <source>
        <dbReference type="ARBA" id="ARBA00022598"/>
    </source>
</evidence>
<dbReference type="Gene3D" id="3.30.300.30">
    <property type="match status" value="1"/>
</dbReference>
<evidence type="ECO:0000313" key="5">
    <source>
        <dbReference type="EMBL" id="GAA2101879.1"/>
    </source>
</evidence>
<keyword evidence="6" id="KW-1185">Reference proteome</keyword>
<dbReference type="InterPro" id="IPR045851">
    <property type="entry name" value="AMP-bd_C_sf"/>
</dbReference>
<reference evidence="5 6" key="1">
    <citation type="journal article" date="2019" name="Int. J. Syst. Evol. Microbiol.">
        <title>The Global Catalogue of Microorganisms (GCM) 10K type strain sequencing project: providing services to taxonomists for standard genome sequencing and annotation.</title>
        <authorList>
            <consortium name="The Broad Institute Genomics Platform"/>
            <consortium name="The Broad Institute Genome Sequencing Center for Infectious Disease"/>
            <person name="Wu L."/>
            <person name="Ma J."/>
        </authorList>
    </citation>
    <scope>NUCLEOTIDE SEQUENCE [LARGE SCALE GENOMIC DNA]</scope>
    <source>
        <strain evidence="5 6">JCM 15900</strain>
    </source>
</reference>
<dbReference type="EMBL" id="BAAAPZ010000012">
    <property type="protein sequence ID" value="GAA2101879.1"/>
    <property type="molecule type" value="Genomic_DNA"/>
</dbReference>